<feature type="compositionally biased region" description="Acidic residues" evidence="2">
    <location>
        <begin position="309"/>
        <end position="374"/>
    </location>
</feature>
<evidence type="ECO:0000313" key="4">
    <source>
        <dbReference type="EMBL" id="KAF0301979.1"/>
    </source>
</evidence>
<dbReference type="PANTHER" id="PTHR48209:SF3">
    <property type="entry name" value="SYNDECAN_NEUREXIN DOMAIN-CONTAINING PROTEIN"/>
    <property type="match status" value="1"/>
</dbReference>
<dbReference type="EMBL" id="VIIS01001105">
    <property type="protein sequence ID" value="KAF0301978.1"/>
    <property type="molecule type" value="Genomic_DNA"/>
</dbReference>
<comment type="caution">
    <text evidence="4">The sequence shown here is derived from an EMBL/GenBank/DDBJ whole genome shotgun (WGS) entry which is preliminary data.</text>
</comment>
<dbReference type="InterPro" id="IPR035979">
    <property type="entry name" value="RBD_domain_sf"/>
</dbReference>
<dbReference type="Proteomes" id="UP000440578">
    <property type="component" value="Unassembled WGS sequence"/>
</dbReference>
<feature type="region of interest" description="Disordered" evidence="2">
    <location>
        <begin position="1"/>
        <end position="113"/>
    </location>
</feature>
<dbReference type="InterPro" id="IPR012677">
    <property type="entry name" value="Nucleotide-bd_a/b_plait_sf"/>
</dbReference>
<dbReference type="EMBL" id="VIIS01001105">
    <property type="protein sequence ID" value="KAF0301979.1"/>
    <property type="molecule type" value="Genomic_DNA"/>
</dbReference>
<organism evidence="4 5">
    <name type="scientific">Amphibalanus amphitrite</name>
    <name type="common">Striped barnacle</name>
    <name type="synonym">Balanus amphitrite</name>
    <dbReference type="NCBI Taxonomy" id="1232801"/>
    <lineage>
        <taxon>Eukaryota</taxon>
        <taxon>Metazoa</taxon>
        <taxon>Ecdysozoa</taxon>
        <taxon>Arthropoda</taxon>
        <taxon>Crustacea</taxon>
        <taxon>Multicrustacea</taxon>
        <taxon>Cirripedia</taxon>
        <taxon>Thoracica</taxon>
        <taxon>Thoracicalcarea</taxon>
        <taxon>Balanomorpha</taxon>
        <taxon>Balanoidea</taxon>
        <taxon>Balanidae</taxon>
        <taxon>Amphibalaninae</taxon>
        <taxon>Amphibalanus</taxon>
    </lineage>
</organism>
<reference evidence="4 5" key="1">
    <citation type="submission" date="2019-07" db="EMBL/GenBank/DDBJ databases">
        <title>Draft genome assembly of a fouling barnacle, Amphibalanus amphitrite (Darwin, 1854): The first reference genome for Thecostraca.</title>
        <authorList>
            <person name="Kim W."/>
        </authorList>
    </citation>
    <scope>NUCLEOTIDE SEQUENCE [LARGE SCALE GENOMIC DNA]</scope>
    <source>
        <strain evidence="4">SNU_AA5</strain>
        <tissue evidence="4">Soma without cirri and trophi</tissue>
    </source>
</reference>
<accession>A0A6A4W9X0</accession>
<dbReference type="OrthoDB" id="167718at2759"/>
<name>A0A6A4W9X0_AMPAM</name>
<dbReference type="SUPFAM" id="SSF54928">
    <property type="entry name" value="RNA-binding domain, RBD"/>
    <property type="match status" value="1"/>
</dbReference>
<feature type="domain" description="RRM" evidence="3">
    <location>
        <begin position="198"/>
        <end position="270"/>
    </location>
</feature>
<evidence type="ECO:0000256" key="1">
    <source>
        <dbReference type="ARBA" id="ARBA00022884"/>
    </source>
</evidence>
<protein>
    <recommendedName>
        <fullName evidence="3">RRM domain-containing protein</fullName>
    </recommendedName>
</protein>
<dbReference type="InterPro" id="IPR000504">
    <property type="entry name" value="RRM_dom"/>
</dbReference>
<keyword evidence="1" id="KW-0694">RNA-binding</keyword>
<sequence>MKPQQTPKGGAKPQTPGMKNGTTPGKTPKKTPKPQPDTPMPPRQTPKSQPQTPKPQTPKPQQQKTPKPQQPAPKQKTPQQQKQINPQKGKWQKSPKEQAKMVGPNAKAARDTQARTVRLTFPAGTLQSVEQVKKLVPTATSVKFPNVVFVEFGSEAEADKQHSKLQPLIADGQLNQVNFVGEKEREFQSNNRGMDNTRLFVRGIGSAVEADIKKLFPTAISVVIRGTNNARGKSHQHKYCFVVFATAAACTEALEKSKGLTLFGNPLTVSYAFLRKAPGADAKAEKRSAEAAETAVEAPAKKVKVEPKVEEEEDDDEDDDEDEEEDEEGDDDEDDDEEGDDDEDDEEGDDDDDEDDDDEDDDEDDDDDDDDDEE</sequence>
<dbReference type="GO" id="GO:0003723">
    <property type="term" value="F:RNA binding"/>
    <property type="evidence" value="ECO:0007669"/>
    <property type="project" value="UniProtKB-KW"/>
</dbReference>
<evidence type="ECO:0000259" key="3">
    <source>
        <dbReference type="SMART" id="SM00360"/>
    </source>
</evidence>
<dbReference type="AlphaFoldDB" id="A0A6A4W9X0"/>
<feature type="compositionally biased region" description="Low complexity" evidence="2">
    <location>
        <begin position="59"/>
        <end position="88"/>
    </location>
</feature>
<gene>
    <name evidence="4" type="ORF">FJT64_025874</name>
</gene>
<feature type="compositionally biased region" description="Basic and acidic residues" evidence="2">
    <location>
        <begin position="299"/>
        <end position="308"/>
    </location>
</feature>
<evidence type="ECO:0000256" key="2">
    <source>
        <dbReference type="SAM" id="MobiDB-lite"/>
    </source>
</evidence>
<dbReference type="CDD" id="cd00590">
    <property type="entry name" value="RRM_SF"/>
    <property type="match status" value="1"/>
</dbReference>
<feature type="compositionally biased region" description="Pro residues" evidence="2">
    <location>
        <begin position="33"/>
        <end position="44"/>
    </location>
</feature>
<dbReference type="SMART" id="SM00360">
    <property type="entry name" value="RRM"/>
    <property type="match status" value="1"/>
</dbReference>
<keyword evidence="5" id="KW-1185">Reference proteome</keyword>
<dbReference type="Gene3D" id="3.30.70.330">
    <property type="match status" value="1"/>
</dbReference>
<feature type="region of interest" description="Disordered" evidence="2">
    <location>
        <begin position="285"/>
        <end position="374"/>
    </location>
</feature>
<dbReference type="PANTHER" id="PTHR48209">
    <property type="entry name" value="AGL056WP"/>
    <property type="match status" value="1"/>
</dbReference>
<proteinExistence type="predicted"/>
<feature type="compositionally biased region" description="Low complexity" evidence="2">
    <location>
        <begin position="15"/>
        <end position="26"/>
    </location>
</feature>
<evidence type="ECO:0000313" key="5">
    <source>
        <dbReference type="Proteomes" id="UP000440578"/>
    </source>
</evidence>